<dbReference type="AlphaFoldDB" id="A0A7E4V6Y9"/>
<dbReference type="InterPro" id="IPR027417">
    <property type="entry name" value="P-loop_NTPase"/>
</dbReference>
<sequence length="138" mass="15054">MAVSDVRRCCGDIEPDIILIGNKTDCEEDRQVTKDEGQIKAIHLNAMFFEMNATTPAGINSVFDAIAERVHKQMEDPEPSDSGYESMSSSTMSSSGYGSQSSSVMHSPAIRLESPMNSPFISLEPSTPKKSRDCCTLL</sequence>
<dbReference type="PANTHER" id="PTHR45704">
    <property type="entry name" value="RAS-LIKE FAMILY MEMBER 11"/>
    <property type="match status" value="1"/>
</dbReference>
<dbReference type="InterPro" id="IPR001806">
    <property type="entry name" value="Small_GTPase"/>
</dbReference>
<feature type="region of interest" description="Disordered" evidence="5">
    <location>
        <begin position="73"/>
        <end position="138"/>
    </location>
</feature>
<comment type="catalytic activity">
    <reaction evidence="4">
        <text>GTP + H2O = GDP + phosphate + H(+)</text>
        <dbReference type="Rhea" id="RHEA:19669"/>
        <dbReference type="ChEBI" id="CHEBI:15377"/>
        <dbReference type="ChEBI" id="CHEBI:15378"/>
        <dbReference type="ChEBI" id="CHEBI:37565"/>
        <dbReference type="ChEBI" id="CHEBI:43474"/>
        <dbReference type="ChEBI" id="CHEBI:58189"/>
        <dbReference type="EC" id="3.6.5.2"/>
    </reaction>
</comment>
<dbReference type="Gene3D" id="3.40.50.300">
    <property type="entry name" value="P-loop containing nucleotide triphosphate hydrolases"/>
    <property type="match status" value="1"/>
</dbReference>
<evidence type="ECO:0000313" key="6">
    <source>
        <dbReference type="Proteomes" id="UP000492821"/>
    </source>
</evidence>
<proteinExistence type="inferred from homology"/>
<reference evidence="6" key="1">
    <citation type="journal article" date="2013" name="Genetics">
        <title>The draft genome and transcriptome of Panagrellus redivivus are shaped by the harsh demands of a free-living lifestyle.</title>
        <authorList>
            <person name="Srinivasan J."/>
            <person name="Dillman A.R."/>
            <person name="Macchietto M.G."/>
            <person name="Heikkinen L."/>
            <person name="Lakso M."/>
            <person name="Fracchia K.M."/>
            <person name="Antoshechkin I."/>
            <person name="Mortazavi A."/>
            <person name="Wong G."/>
            <person name="Sternberg P.W."/>
        </authorList>
    </citation>
    <scope>NUCLEOTIDE SEQUENCE [LARGE SCALE GENOMIC DNA]</scope>
    <source>
        <strain evidence="6">MT8872</strain>
    </source>
</reference>
<reference evidence="7" key="2">
    <citation type="submission" date="2020-10" db="UniProtKB">
        <authorList>
            <consortium name="WormBaseParasite"/>
        </authorList>
    </citation>
    <scope>IDENTIFICATION</scope>
</reference>
<dbReference type="EC" id="3.6.5.2" evidence="2"/>
<dbReference type="GO" id="GO:0005525">
    <property type="term" value="F:GTP binding"/>
    <property type="evidence" value="ECO:0007669"/>
    <property type="project" value="InterPro"/>
</dbReference>
<dbReference type="Proteomes" id="UP000492821">
    <property type="component" value="Unassembled WGS sequence"/>
</dbReference>
<protein>
    <recommendedName>
        <fullName evidence="2">small monomeric GTPase</fullName>
        <ecNumber evidence="2">3.6.5.2</ecNumber>
    </recommendedName>
</protein>
<evidence type="ECO:0000256" key="2">
    <source>
        <dbReference type="ARBA" id="ARBA00011984"/>
    </source>
</evidence>
<evidence type="ECO:0000256" key="4">
    <source>
        <dbReference type="ARBA" id="ARBA00048098"/>
    </source>
</evidence>
<evidence type="ECO:0000256" key="5">
    <source>
        <dbReference type="SAM" id="MobiDB-lite"/>
    </source>
</evidence>
<evidence type="ECO:0000313" key="7">
    <source>
        <dbReference type="WBParaSite" id="Pan_g17252.t1"/>
    </source>
</evidence>
<dbReference type="InterPro" id="IPR051065">
    <property type="entry name" value="Ras-related_GTPase"/>
</dbReference>
<evidence type="ECO:0000256" key="3">
    <source>
        <dbReference type="ARBA" id="ARBA00022801"/>
    </source>
</evidence>
<accession>A0A7E4V6Y9</accession>
<dbReference type="PROSITE" id="PS51419">
    <property type="entry name" value="RAB"/>
    <property type="match status" value="1"/>
</dbReference>
<feature type="compositionally biased region" description="Low complexity" evidence="5">
    <location>
        <begin position="80"/>
        <end position="107"/>
    </location>
</feature>
<organism evidence="6 7">
    <name type="scientific">Panagrellus redivivus</name>
    <name type="common">Microworm</name>
    <dbReference type="NCBI Taxonomy" id="6233"/>
    <lineage>
        <taxon>Eukaryota</taxon>
        <taxon>Metazoa</taxon>
        <taxon>Ecdysozoa</taxon>
        <taxon>Nematoda</taxon>
        <taxon>Chromadorea</taxon>
        <taxon>Rhabditida</taxon>
        <taxon>Tylenchina</taxon>
        <taxon>Panagrolaimomorpha</taxon>
        <taxon>Panagrolaimoidea</taxon>
        <taxon>Panagrolaimidae</taxon>
        <taxon>Panagrellus</taxon>
    </lineage>
</organism>
<dbReference type="SUPFAM" id="SSF52540">
    <property type="entry name" value="P-loop containing nucleoside triphosphate hydrolases"/>
    <property type="match status" value="1"/>
</dbReference>
<dbReference type="Pfam" id="PF00071">
    <property type="entry name" value="Ras"/>
    <property type="match status" value="1"/>
</dbReference>
<dbReference type="GO" id="GO:0003925">
    <property type="term" value="F:G protein activity"/>
    <property type="evidence" value="ECO:0007669"/>
    <property type="project" value="UniProtKB-EC"/>
</dbReference>
<dbReference type="WBParaSite" id="Pan_g17252.t1">
    <property type="protein sequence ID" value="Pan_g17252.t1"/>
    <property type="gene ID" value="Pan_g17252"/>
</dbReference>
<keyword evidence="6" id="KW-1185">Reference proteome</keyword>
<evidence type="ECO:0000256" key="1">
    <source>
        <dbReference type="ARBA" id="ARBA00008344"/>
    </source>
</evidence>
<name>A0A7E4V6Y9_PANRE</name>
<comment type="similarity">
    <text evidence="1">Belongs to the small GTPase superfamily. Ras family.</text>
</comment>
<keyword evidence="3" id="KW-0378">Hydrolase</keyword>